<evidence type="ECO:0000313" key="9">
    <source>
        <dbReference type="Proteomes" id="UP000502823"/>
    </source>
</evidence>
<name>A0A6L2PN31_COPFO</name>
<evidence type="ECO:0000256" key="6">
    <source>
        <dbReference type="ARBA" id="ARBA00023268"/>
    </source>
</evidence>
<dbReference type="CDD" id="cd09274">
    <property type="entry name" value="RNase_HI_RT_Ty3"/>
    <property type="match status" value="1"/>
</dbReference>
<dbReference type="OrthoDB" id="8193822at2759"/>
<dbReference type="InterPro" id="IPR041588">
    <property type="entry name" value="Integrase_H2C2"/>
</dbReference>
<accession>A0A6L2PN31</accession>
<evidence type="ECO:0000256" key="3">
    <source>
        <dbReference type="ARBA" id="ARBA00022722"/>
    </source>
</evidence>
<keyword evidence="4" id="KW-0378">Hydrolase</keyword>
<dbReference type="InterPro" id="IPR043502">
    <property type="entry name" value="DNA/RNA_pol_sf"/>
</dbReference>
<keyword evidence="3" id="KW-0540">Nuclease</keyword>
<keyword evidence="2" id="KW-0808">Transferase</keyword>
<keyword evidence="9" id="KW-1185">Reference proteome</keyword>
<dbReference type="InterPro" id="IPR050951">
    <property type="entry name" value="Retrovirus_Pol_polyprotein"/>
</dbReference>
<keyword evidence="5" id="KW-0695">RNA-directed DNA polymerase</keyword>
<dbReference type="AlphaFoldDB" id="A0A6L2PN31"/>
<evidence type="ECO:0000259" key="7">
    <source>
        <dbReference type="PROSITE" id="PS50878"/>
    </source>
</evidence>
<dbReference type="EC" id="2.7.7.49" evidence="1"/>
<dbReference type="Gene3D" id="3.30.70.270">
    <property type="match status" value="2"/>
</dbReference>
<dbReference type="PANTHER" id="PTHR37984">
    <property type="entry name" value="PROTEIN CBG26694"/>
    <property type="match status" value="1"/>
</dbReference>
<dbReference type="FunFam" id="3.30.70.270:FF:000020">
    <property type="entry name" value="Transposon Tf2-6 polyprotein-like Protein"/>
    <property type="match status" value="1"/>
</dbReference>
<dbReference type="PROSITE" id="PS50878">
    <property type="entry name" value="RT_POL"/>
    <property type="match status" value="1"/>
</dbReference>
<dbReference type="InterPro" id="IPR041577">
    <property type="entry name" value="RT_RNaseH_2"/>
</dbReference>
<sequence>MLCEGIITHSIPPWNSPILVVPKKADASGKQKWRMVVDYRNLNQVTIGDNFPLPLIAGIVDSLGSAKFFSTLDCAMGYYQIPLNPEDQPKIAFSTHKGNFHYLRMPMGLNGAPATFQRLMNYIMSGIQGVRALTYLDDIIVYGRTVQEHNDRLVEVFDRLREHNLKLHVDKCEFFRGRVNYLGYVISKEGFSGTEIPHSTNPETGEGFLRLTGYHRRFIANYSQIPKPLFHLTKKGVSYEWKEPQEAAFNKLKEPLTNAPLLQYPDFSKLFILCTDASATAVGAILIQGSIGNEKPVAYASKALTKSELAYSVIEKEFYAIVWACTHFLPYLYGRPFLIITDRQPLSWISSVKNPSTRLLRWRLRLEEFDYQVMYRKGTLNSGPGALSRVQITLTTDDNTEPPEALSHEQKQAILRGAHSTQLGAHRGMNRTYQKLKLYANWPGMKKDVEEYIQKCESCQKNKITQVTTRLPLQLTTTPGVMMKKLNIDVVGPINVSAKHNRYILTMQDDLTKYLIAVPTQD</sequence>
<feature type="domain" description="Reverse transcriptase" evidence="7">
    <location>
        <begin position="2"/>
        <end position="186"/>
    </location>
</feature>
<evidence type="ECO:0000313" key="8">
    <source>
        <dbReference type="EMBL" id="GFG32920.1"/>
    </source>
</evidence>
<protein>
    <recommendedName>
        <fullName evidence="1">RNA-directed DNA polymerase</fullName>
        <ecNumber evidence="1">2.7.7.49</ecNumber>
    </recommendedName>
</protein>
<dbReference type="Gene3D" id="3.10.10.10">
    <property type="entry name" value="HIV Type 1 Reverse Transcriptase, subunit A, domain 1"/>
    <property type="match status" value="1"/>
</dbReference>
<dbReference type="Proteomes" id="UP000502823">
    <property type="component" value="Unassembled WGS sequence"/>
</dbReference>
<dbReference type="GO" id="GO:0003964">
    <property type="term" value="F:RNA-directed DNA polymerase activity"/>
    <property type="evidence" value="ECO:0007669"/>
    <property type="project" value="UniProtKB-KW"/>
</dbReference>
<dbReference type="Pfam" id="PF17921">
    <property type="entry name" value="Integrase_H2C2"/>
    <property type="match status" value="1"/>
</dbReference>
<dbReference type="FunFam" id="1.10.340.70:FF:000001">
    <property type="entry name" value="Retrovirus-related Pol polyprotein from transposon gypsy-like Protein"/>
    <property type="match status" value="1"/>
</dbReference>
<gene>
    <name evidence="8" type="ORF">Cfor_11526</name>
</gene>
<organism evidence="8 9">
    <name type="scientific">Coptotermes formosanus</name>
    <name type="common">Formosan subterranean termite</name>
    <dbReference type="NCBI Taxonomy" id="36987"/>
    <lineage>
        <taxon>Eukaryota</taxon>
        <taxon>Metazoa</taxon>
        <taxon>Ecdysozoa</taxon>
        <taxon>Arthropoda</taxon>
        <taxon>Hexapoda</taxon>
        <taxon>Insecta</taxon>
        <taxon>Pterygota</taxon>
        <taxon>Neoptera</taxon>
        <taxon>Polyneoptera</taxon>
        <taxon>Dictyoptera</taxon>
        <taxon>Blattodea</taxon>
        <taxon>Blattoidea</taxon>
        <taxon>Termitoidae</taxon>
        <taxon>Rhinotermitidae</taxon>
        <taxon>Coptotermes</taxon>
    </lineage>
</organism>
<comment type="caution">
    <text evidence="8">The sequence shown here is derived from an EMBL/GenBank/DDBJ whole genome shotgun (WGS) entry which is preliminary data.</text>
</comment>
<dbReference type="Pfam" id="PF00078">
    <property type="entry name" value="RVT_1"/>
    <property type="match status" value="1"/>
</dbReference>
<dbReference type="InParanoid" id="A0A6L2PN31"/>
<dbReference type="InterPro" id="IPR043128">
    <property type="entry name" value="Rev_trsase/Diguanyl_cyclase"/>
</dbReference>
<keyword evidence="6" id="KW-0511">Multifunctional enzyme</keyword>
<evidence type="ECO:0000256" key="2">
    <source>
        <dbReference type="ARBA" id="ARBA00022695"/>
    </source>
</evidence>
<dbReference type="Gene3D" id="1.10.340.70">
    <property type="match status" value="1"/>
</dbReference>
<dbReference type="EMBL" id="BLKM01004955">
    <property type="protein sequence ID" value="GFG32920.1"/>
    <property type="molecule type" value="Genomic_DNA"/>
</dbReference>
<dbReference type="GO" id="GO:0004519">
    <property type="term" value="F:endonuclease activity"/>
    <property type="evidence" value="ECO:0007669"/>
    <property type="project" value="UniProtKB-KW"/>
</dbReference>
<keyword evidence="4" id="KW-0255">Endonuclease</keyword>
<dbReference type="PANTHER" id="PTHR37984:SF5">
    <property type="entry name" value="PROTEIN NYNRIN-LIKE"/>
    <property type="match status" value="1"/>
</dbReference>
<proteinExistence type="predicted"/>
<dbReference type="CDD" id="cd01647">
    <property type="entry name" value="RT_LTR"/>
    <property type="match status" value="1"/>
</dbReference>
<reference evidence="9" key="1">
    <citation type="submission" date="2020-01" db="EMBL/GenBank/DDBJ databases">
        <title>Draft genome sequence of the Termite Coptotermes fromosanus.</title>
        <authorList>
            <person name="Itakura S."/>
            <person name="Yosikawa Y."/>
            <person name="Umezawa K."/>
        </authorList>
    </citation>
    <scope>NUCLEOTIDE SEQUENCE [LARGE SCALE GENOMIC DNA]</scope>
</reference>
<keyword evidence="2" id="KW-0548">Nucleotidyltransferase</keyword>
<evidence type="ECO:0000256" key="5">
    <source>
        <dbReference type="ARBA" id="ARBA00022918"/>
    </source>
</evidence>
<dbReference type="InterPro" id="IPR000477">
    <property type="entry name" value="RT_dom"/>
</dbReference>
<evidence type="ECO:0000256" key="1">
    <source>
        <dbReference type="ARBA" id="ARBA00012493"/>
    </source>
</evidence>
<dbReference type="FunFam" id="3.10.20.370:FF:000001">
    <property type="entry name" value="Retrovirus-related Pol polyprotein from transposon 17.6-like protein"/>
    <property type="match status" value="1"/>
</dbReference>
<dbReference type="SUPFAM" id="SSF56672">
    <property type="entry name" value="DNA/RNA polymerases"/>
    <property type="match status" value="1"/>
</dbReference>
<evidence type="ECO:0000256" key="4">
    <source>
        <dbReference type="ARBA" id="ARBA00022759"/>
    </source>
</evidence>
<dbReference type="Gene3D" id="3.10.20.370">
    <property type="match status" value="1"/>
</dbReference>
<dbReference type="Pfam" id="PF17919">
    <property type="entry name" value="RT_RNaseH_2"/>
    <property type="match status" value="1"/>
</dbReference>